<dbReference type="AlphaFoldDB" id="A0A2W2E9P4"/>
<gene>
    <name evidence="2" type="ORF">C1J01_29930</name>
</gene>
<name>A0A2W2E9P4_9ACTN</name>
<sequence length="110" mass="12213">MTMTEMPVDNPRYEALRQALANVERHVATLRAALDEPFGLFSGDAVWIGPAARKFGEDLGHYRQRLKQQAETVVAELEAEIRRTPPKVSPAVARQEAARLAGDPRTFPTS</sequence>
<comment type="caution">
    <text evidence="2">The sequence shown here is derived from an EMBL/GenBank/DDBJ whole genome shotgun (WGS) entry which is preliminary data.</text>
</comment>
<dbReference type="OrthoDB" id="3543005at2"/>
<dbReference type="EMBL" id="POUD01000156">
    <property type="protein sequence ID" value="PZG13429.1"/>
    <property type="molecule type" value="Genomic_DNA"/>
</dbReference>
<feature type="region of interest" description="Disordered" evidence="1">
    <location>
        <begin position="84"/>
        <end position="110"/>
    </location>
</feature>
<proteinExistence type="predicted"/>
<organism evidence="2 3">
    <name type="scientific">Nonomuraea aridisoli</name>
    <dbReference type="NCBI Taxonomy" id="2070368"/>
    <lineage>
        <taxon>Bacteria</taxon>
        <taxon>Bacillati</taxon>
        <taxon>Actinomycetota</taxon>
        <taxon>Actinomycetes</taxon>
        <taxon>Streptosporangiales</taxon>
        <taxon>Streptosporangiaceae</taxon>
        <taxon>Nonomuraea</taxon>
    </lineage>
</organism>
<keyword evidence="3" id="KW-1185">Reference proteome</keyword>
<reference evidence="2 3" key="1">
    <citation type="submission" date="2018-01" db="EMBL/GenBank/DDBJ databases">
        <title>Draft genome sequence of Nonomuraea sp. KC333.</title>
        <authorList>
            <person name="Sahin N."/>
            <person name="Saygin H."/>
            <person name="Ay H."/>
        </authorList>
    </citation>
    <scope>NUCLEOTIDE SEQUENCE [LARGE SCALE GENOMIC DNA]</scope>
    <source>
        <strain evidence="2 3">KC333</strain>
    </source>
</reference>
<evidence type="ECO:0000256" key="1">
    <source>
        <dbReference type="SAM" id="MobiDB-lite"/>
    </source>
</evidence>
<accession>A0A2W2E9P4</accession>
<evidence type="ECO:0000313" key="3">
    <source>
        <dbReference type="Proteomes" id="UP000249304"/>
    </source>
</evidence>
<dbReference type="Proteomes" id="UP000249304">
    <property type="component" value="Unassembled WGS sequence"/>
</dbReference>
<dbReference type="RefSeq" id="WP_111182331.1">
    <property type="nucleotide sequence ID" value="NZ_POUD01000156.1"/>
</dbReference>
<evidence type="ECO:0000313" key="2">
    <source>
        <dbReference type="EMBL" id="PZG13429.1"/>
    </source>
</evidence>
<protein>
    <submittedName>
        <fullName evidence="2">Uncharacterized protein</fullName>
    </submittedName>
</protein>